<proteinExistence type="predicted"/>
<keyword evidence="2" id="KW-1185">Reference proteome</keyword>
<gene>
    <name evidence="1" type="ORF">DFH01_00265</name>
</gene>
<accession>A0A317FFB9</accession>
<sequence length="78" mass="8147">MLRKGSDEPNPITHAEADALLKAGVLPGLAKPRENGGLWLNEHAAHALSDFGSDVYAAWEKLRGRLAAAAAADGRGSD</sequence>
<evidence type="ECO:0000313" key="2">
    <source>
        <dbReference type="Proteomes" id="UP000245765"/>
    </source>
</evidence>
<dbReference type="Proteomes" id="UP000245765">
    <property type="component" value="Unassembled WGS sequence"/>
</dbReference>
<dbReference type="EMBL" id="QGNA01000001">
    <property type="protein sequence ID" value="PWS37791.1"/>
    <property type="molecule type" value="Genomic_DNA"/>
</dbReference>
<dbReference type="AlphaFoldDB" id="A0A317FFB9"/>
<protein>
    <submittedName>
        <fullName evidence="1">Uncharacterized protein</fullName>
    </submittedName>
</protein>
<reference evidence="2" key="1">
    <citation type="submission" date="2018-05" db="EMBL/GenBank/DDBJ databases">
        <authorList>
            <person name="Du Z."/>
            <person name="Wang X."/>
        </authorList>
    </citation>
    <scope>NUCLEOTIDE SEQUENCE [LARGE SCALE GENOMIC DNA]</scope>
    <source>
        <strain evidence="2">CQN31</strain>
    </source>
</reference>
<evidence type="ECO:0000313" key="1">
    <source>
        <dbReference type="EMBL" id="PWS37791.1"/>
    </source>
</evidence>
<comment type="caution">
    <text evidence="1">The sequence shown here is derived from an EMBL/GenBank/DDBJ whole genome shotgun (WGS) entry which is preliminary data.</text>
</comment>
<organism evidence="1 2">
    <name type="scientific">Falsiroseomonas bella</name>
    <dbReference type="NCBI Taxonomy" id="2184016"/>
    <lineage>
        <taxon>Bacteria</taxon>
        <taxon>Pseudomonadati</taxon>
        <taxon>Pseudomonadota</taxon>
        <taxon>Alphaproteobacteria</taxon>
        <taxon>Acetobacterales</taxon>
        <taxon>Roseomonadaceae</taxon>
        <taxon>Falsiroseomonas</taxon>
    </lineage>
</organism>
<name>A0A317FFB9_9PROT</name>